<name>A0A0S3Q1D5_9BRAD</name>
<protein>
    <recommendedName>
        <fullName evidence="2">UPF0102 protein GJW-30_1_04337</fullName>
    </recommendedName>
</protein>
<comment type="similarity">
    <text evidence="1 2">Belongs to the UPF0102 family.</text>
</comment>
<feature type="compositionally biased region" description="Basic and acidic residues" evidence="3">
    <location>
        <begin position="28"/>
        <end position="57"/>
    </location>
</feature>
<keyword evidence="5" id="KW-1185">Reference proteome</keyword>
<accession>A0A0S3Q1D5</accession>
<gene>
    <name evidence="4" type="ORF">GJW-30_1_04337</name>
</gene>
<feature type="region of interest" description="Disordered" evidence="3">
    <location>
        <begin position="1"/>
        <end position="57"/>
    </location>
</feature>
<dbReference type="KEGG" id="vgo:GJW-30_1_04337"/>
<dbReference type="Pfam" id="PF02021">
    <property type="entry name" value="UPF0102"/>
    <property type="match status" value="1"/>
</dbReference>
<evidence type="ECO:0000256" key="1">
    <source>
        <dbReference type="ARBA" id="ARBA00006738"/>
    </source>
</evidence>
<dbReference type="AlphaFoldDB" id="A0A0S3Q1D5"/>
<evidence type="ECO:0000256" key="3">
    <source>
        <dbReference type="SAM" id="MobiDB-lite"/>
    </source>
</evidence>
<reference evidence="4 5" key="1">
    <citation type="submission" date="2015-08" db="EMBL/GenBank/DDBJ databases">
        <title>Investigation of the bacterial diversity of lava forest soil.</title>
        <authorList>
            <person name="Lee J.S."/>
        </authorList>
    </citation>
    <scope>NUCLEOTIDE SEQUENCE [LARGE SCALE GENOMIC DNA]</scope>
    <source>
        <strain evidence="4 5">GJW-30</strain>
    </source>
</reference>
<dbReference type="InterPro" id="IPR011856">
    <property type="entry name" value="tRNA_endonuc-like_dom_sf"/>
</dbReference>
<organism evidence="4 5">
    <name type="scientific">Variibacter gotjawalensis</name>
    <dbReference type="NCBI Taxonomy" id="1333996"/>
    <lineage>
        <taxon>Bacteria</taxon>
        <taxon>Pseudomonadati</taxon>
        <taxon>Pseudomonadota</taxon>
        <taxon>Alphaproteobacteria</taxon>
        <taxon>Hyphomicrobiales</taxon>
        <taxon>Nitrobacteraceae</taxon>
        <taxon>Variibacter</taxon>
    </lineage>
</organism>
<dbReference type="GO" id="GO:0003676">
    <property type="term" value="F:nucleic acid binding"/>
    <property type="evidence" value="ECO:0007669"/>
    <property type="project" value="InterPro"/>
</dbReference>
<dbReference type="PANTHER" id="PTHR34039">
    <property type="entry name" value="UPF0102 PROTEIN YRAN"/>
    <property type="match status" value="1"/>
</dbReference>
<evidence type="ECO:0000256" key="2">
    <source>
        <dbReference type="HAMAP-Rule" id="MF_00048"/>
    </source>
</evidence>
<dbReference type="Gene3D" id="3.40.1350.10">
    <property type="match status" value="1"/>
</dbReference>
<dbReference type="Proteomes" id="UP000236884">
    <property type="component" value="Chromosome"/>
</dbReference>
<dbReference type="EMBL" id="AP014946">
    <property type="protein sequence ID" value="BAT61776.1"/>
    <property type="molecule type" value="Genomic_DNA"/>
</dbReference>
<proteinExistence type="inferred from homology"/>
<evidence type="ECO:0000313" key="5">
    <source>
        <dbReference type="Proteomes" id="UP000236884"/>
    </source>
</evidence>
<sequence>MADEKRKPKSKPKQVTRTMIQPGAIKAQAEKERLAAKAATEKPSRAKKEKPEPKPEKQAAFRLGLSAESRAASLLLAKGYRIAFRRWRTPHGEVDVVVRRGKTLVFVEVKARETRDDAAFSVTPKQKKRIIGGAEFWLMKNPHDANCFIRFDVVLVTPSGPPQHIENAFDASS</sequence>
<evidence type="ECO:0000313" key="4">
    <source>
        <dbReference type="EMBL" id="BAT61776.1"/>
    </source>
</evidence>
<dbReference type="PANTHER" id="PTHR34039:SF1">
    <property type="entry name" value="UPF0102 PROTEIN YRAN"/>
    <property type="match status" value="1"/>
</dbReference>
<dbReference type="NCBIfam" id="NF009151">
    <property type="entry name" value="PRK12497.1-5"/>
    <property type="match status" value="1"/>
</dbReference>
<dbReference type="HAMAP" id="MF_00048">
    <property type="entry name" value="UPF0102"/>
    <property type="match status" value="1"/>
</dbReference>
<dbReference type="InterPro" id="IPR003509">
    <property type="entry name" value="UPF0102_YraN-like"/>
</dbReference>
<dbReference type="InterPro" id="IPR011335">
    <property type="entry name" value="Restrct_endonuc-II-like"/>
</dbReference>
<dbReference type="SUPFAM" id="SSF52980">
    <property type="entry name" value="Restriction endonuclease-like"/>
    <property type="match status" value="1"/>
</dbReference>